<reference evidence="4 5" key="1">
    <citation type="journal article" date="2019" name="Int. J. Syst. Evol. Microbiol.">
        <title>The Global Catalogue of Microorganisms (GCM) 10K type strain sequencing project: providing services to taxonomists for standard genome sequencing and annotation.</title>
        <authorList>
            <consortium name="The Broad Institute Genomics Platform"/>
            <consortium name="The Broad Institute Genome Sequencing Center for Infectious Disease"/>
            <person name="Wu L."/>
            <person name="Ma J."/>
        </authorList>
    </citation>
    <scope>NUCLEOTIDE SEQUENCE [LARGE SCALE GENOMIC DNA]</scope>
    <source>
        <strain evidence="4 5">JCM 16365</strain>
    </source>
</reference>
<feature type="compositionally biased region" description="Pro residues" evidence="2">
    <location>
        <begin position="445"/>
        <end position="456"/>
    </location>
</feature>
<keyword evidence="5" id="KW-1185">Reference proteome</keyword>
<dbReference type="SMART" id="SM00507">
    <property type="entry name" value="HNHc"/>
    <property type="match status" value="1"/>
</dbReference>
<feature type="region of interest" description="Disordered" evidence="2">
    <location>
        <begin position="436"/>
        <end position="456"/>
    </location>
</feature>
<dbReference type="Pfam" id="PF02720">
    <property type="entry name" value="DUF222"/>
    <property type="match status" value="1"/>
</dbReference>
<feature type="coiled-coil region" evidence="1">
    <location>
        <begin position="19"/>
        <end position="53"/>
    </location>
</feature>
<gene>
    <name evidence="4" type="ORF">GCM10009862_05650</name>
</gene>
<dbReference type="InterPro" id="IPR003870">
    <property type="entry name" value="DUF222"/>
</dbReference>
<proteinExistence type="predicted"/>
<organism evidence="4 5">
    <name type="scientific">Microbacterium binotii</name>
    <dbReference type="NCBI Taxonomy" id="462710"/>
    <lineage>
        <taxon>Bacteria</taxon>
        <taxon>Bacillati</taxon>
        <taxon>Actinomycetota</taxon>
        <taxon>Actinomycetes</taxon>
        <taxon>Micrococcales</taxon>
        <taxon>Microbacteriaceae</taxon>
        <taxon>Microbacterium</taxon>
    </lineage>
</organism>
<evidence type="ECO:0000313" key="4">
    <source>
        <dbReference type="EMBL" id="GAA2569739.1"/>
    </source>
</evidence>
<protein>
    <submittedName>
        <fullName evidence="4">HNH endonuclease signature motif containing protein</fullName>
    </submittedName>
</protein>
<evidence type="ECO:0000256" key="2">
    <source>
        <dbReference type="SAM" id="MobiDB-lite"/>
    </source>
</evidence>
<keyword evidence="4" id="KW-0378">Hydrolase</keyword>
<dbReference type="EMBL" id="BAAARI010000003">
    <property type="protein sequence ID" value="GAA2569739.1"/>
    <property type="molecule type" value="Genomic_DNA"/>
</dbReference>
<dbReference type="Proteomes" id="UP001500274">
    <property type="component" value="Unassembled WGS sequence"/>
</dbReference>
<evidence type="ECO:0000313" key="5">
    <source>
        <dbReference type="Proteomes" id="UP001500274"/>
    </source>
</evidence>
<sequence>MSSKVASVVGLSDADAAALASIAHQVDTAQAELAAAQARLVRALARAEELACRMSDGQSRSARGADMAHRAIASELAVPLRISDRTMQRRMVEAAELVTSYPATVDAWEAGHITQAHVRVISESGGGLPAHTRAEFEQHALVRCEEDTAGRVRTSVQMLAERLHPRTLTERHRAAAERRAVTVQPLDDGMCELTATIPLLLGDAIHDRLTRMAAVIHDARGAAAQRLRTGGESTDEIVASDTRTMDQVRADVLADLLLSAAPTADPTASGDQPGSLGAIRAHVQVVVPALTLLHASEHPADLAGRAPIDAETARLLAGIAPGWDRLLTHPVSGQVLATDRYQPTPDLRRRLRARDAHCRFPGCRVPAIRHEHDHTHDHALGGRTTLENLEGLCQRHHSMKQFTGWRVKQIHAGVLAWTSPLGYTYIDEPPSPSVHFIPEFGPLEPDGPPSGASPPF</sequence>
<name>A0ABN3P6A4_9MICO</name>
<accession>A0ABN3P6A4</accession>
<evidence type="ECO:0000259" key="3">
    <source>
        <dbReference type="SMART" id="SM00507"/>
    </source>
</evidence>
<dbReference type="CDD" id="cd00085">
    <property type="entry name" value="HNHc"/>
    <property type="match status" value="1"/>
</dbReference>
<dbReference type="InterPro" id="IPR003615">
    <property type="entry name" value="HNH_nuc"/>
</dbReference>
<keyword evidence="4" id="KW-0255">Endonuclease</keyword>
<comment type="caution">
    <text evidence="4">The sequence shown here is derived from an EMBL/GenBank/DDBJ whole genome shotgun (WGS) entry which is preliminary data.</text>
</comment>
<keyword evidence="1" id="KW-0175">Coiled coil</keyword>
<feature type="domain" description="HNH nuclease" evidence="3">
    <location>
        <begin position="346"/>
        <end position="398"/>
    </location>
</feature>
<dbReference type="GO" id="GO:0004519">
    <property type="term" value="F:endonuclease activity"/>
    <property type="evidence" value="ECO:0007669"/>
    <property type="project" value="UniProtKB-KW"/>
</dbReference>
<evidence type="ECO:0000256" key="1">
    <source>
        <dbReference type="SAM" id="Coils"/>
    </source>
</evidence>
<keyword evidence="4" id="KW-0540">Nuclease</keyword>
<dbReference type="RefSeq" id="WP_344226698.1">
    <property type="nucleotide sequence ID" value="NZ_BAAARI010000003.1"/>
</dbReference>